<evidence type="ECO:0000256" key="5">
    <source>
        <dbReference type="ARBA" id="ARBA00022763"/>
    </source>
</evidence>
<dbReference type="PANTHER" id="PTHR10815">
    <property type="entry name" value="METHYLATED-DNA--PROTEIN-CYSTEINE METHYLTRANSFERASE"/>
    <property type="match status" value="1"/>
</dbReference>
<keyword evidence="2 8" id="KW-0963">Cytoplasm</keyword>
<dbReference type="HAMAP" id="MF_00772">
    <property type="entry name" value="OGT"/>
    <property type="match status" value="1"/>
</dbReference>
<keyword evidence="5 8" id="KW-0227">DNA damage</keyword>
<comment type="catalytic activity">
    <reaction evidence="7 8">
        <text>a 6-O-methyl-2'-deoxyguanosine in DNA + L-cysteinyl-[protein] = S-methyl-L-cysteinyl-[protein] + a 2'-deoxyguanosine in DNA</text>
        <dbReference type="Rhea" id="RHEA:24000"/>
        <dbReference type="Rhea" id="RHEA-COMP:10131"/>
        <dbReference type="Rhea" id="RHEA-COMP:10132"/>
        <dbReference type="Rhea" id="RHEA-COMP:11367"/>
        <dbReference type="Rhea" id="RHEA-COMP:11368"/>
        <dbReference type="ChEBI" id="CHEBI:29950"/>
        <dbReference type="ChEBI" id="CHEBI:82612"/>
        <dbReference type="ChEBI" id="CHEBI:85445"/>
        <dbReference type="ChEBI" id="CHEBI:85448"/>
        <dbReference type="EC" id="2.1.1.63"/>
    </reaction>
</comment>
<evidence type="ECO:0000256" key="2">
    <source>
        <dbReference type="ARBA" id="ARBA00022490"/>
    </source>
</evidence>
<keyword evidence="12" id="KW-1185">Reference proteome</keyword>
<feature type="active site" description="Nucleophile; methyl group acceptor" evidence="8">
    <location>
        <position position="127"/>
    </location>
</feature>
<reference evidence="11 12" key="1">
    <citation type="submission" date="2020-08" db="EMBL/GenBank/DDBJ databases">
        <title>Genome public.</title>
        <authorList>
            <person name="Liu C."/>
            <person name="Sun Q."/>
        </authorList>
    </citation>
    <scope>NUCLEOTIDE SEQUENCE [LARGE SCALE GENOMIC DNA]</scope>
    <source>
        <strain evidence="11 12">BX1</strain>
    </source>
</reference>
<dbReference type="InterPro" id="IPR036631">
    <property type="entry name" value="MGMT_N_sf"/>
</dbReference>
<dbReference type="EMBL" id="JACRTB010000005">
    <property type="protein sequence ID" value="MBC8575484.1"/>
    <property type="molecule type" value="Genomic_DNA"/>
</dbReference>
<dbReference type="Pfam" id="PF02870">
    <property type="entry name" value="Methyltransf_1N"/>
    <property type="match status" value="1"/>
</dbReference>
<keyword evidence="3 8" id="KW-0489">Methyltransferase</keyword>
<evidence type="ECO:0000256" key="4">
    <source>
        <dbReference type="ARBA" id="ARBA00022679"/>
    </source>
</evidence>
<comment type="similarity">
    <text evidence="8">Belongs to the MGMT family.</text>
</comment>
<gene>
    <name evidence="11" type="ORF">H8717_03525</name>
</gene>
<comment type="subcellular location">
    <subcellularLocation>
        <location evidence="8">Cytoplasm</location>
    </subcellularLocation>
</comment>
<comment type="catalytic activity">
    <reaction evidence="1 8">
        <text>a 4-O-methyl-thymidine in DNA + L-cysteinyl-[protein] = a thymidine in DNA + S-methyl-L-cysteinyl-[protein]</text>
        <dbReference type="Rhea" id="RHEA:53428"/>
        <dbReference type="Rhea" id="RHEA-COMP:10131"/>
        <dbReference type="Rhea" id="RHEA-COMP:10132"/>
        <dbReference type="Rhea" id="RHEA-COMP:13555"/>
        <dbReference type="Rhea" id="RHEA-COMP:13556"/>
        <dbReference type="ChEBI" id="CHEBI:29950"/>
        <dbReference type="ChEBI" id="CHEBI:82612"/>
        <dbReference type="ChEBI" id="CHEBI:137386"/>
        <dbReference type="ChEBI" id="CHEBI:137387"/>
        <dbReference type="EC" id="2.1.1.63"/>
    </reaction>
</comment>
<dbReference type="InterPro" id="IPR014048">
    <property type="entry name" value="MethylDNA_cys_MeTrfase_DNA-bd"/>
</dbReference>
<dbReference type="Gene3D" id="1.10.10.10">
    <property type="entry name" value="Winged helix-like DNA-binding domain superfamily/Winged helix DNA-binding domain"/>
    <property type="match status" value="1"/>
</dbReference>
<dbReference type="InterPro" id="IPR023546">
    <property type="entry name" value="MGMT"/>
</dbReference>
<evidence type="ECO:0000259" key="9">
    <source>
        <dbReference type="Pfam" id="PF01035"/>
    </source>
</evidence>
<sequence length="167" mass="18167">MRLTEIRGGCCGYETPFGFLIIEDDGEGITAIHFEGKARDLRRPSALTELAAKQLGEYFAGTRREFLLPLHPSGTEFQQSVWQALIRIPYGETRSYRQIAEAVGNPAACRAVGMANHCNPIPFVIPCHRVVGTNGSLTGYAGGLEMKRKLLAAEEAVCLREGEGAKG</sequence>
<proteinExistence type="inferred from homology"/>
<dbReference type="InterPro" id="IPR036388">
    <property type="entry name" value="WH-like_DNA-bd_sf"/>
</dbReference>
<dbReference type="Proteomes" id="UP000658131">
    <property type="component" value="Unassembled WGS sequence"/>
</dbReference>
<feature type="domain" description="Methylguanine DNA methyltransferase ribonuclease-like" evidence="10">
    <location>
        <begin position="13"/>
        <end position="71"/>
    </location>
</feature>
<dbReference type="Gene3D" id="3.30.160.70">
    <property type="entry name" value="Methylated DNA-protein cysteine methyltransferase domain"/>
    <property type="match status" value="1"/>
</dbReference>
<evidence type="ECO:0000256" key="3">
    <source>
        <dbReference type="ARBA" id="ARBA00022603"/>
    </source>
</evidence>
<evidence type="ECO:0000256" key="7">
    <source>
        <dbReference type="ARBA" id="ARBA00049348"/>
    </source>
</evidence>
<dbReference type="InterPro" id="IPR008332">
    <property type="entry name" value="MethylG_MeTrfase_N"/>
</dbReference>
<evidence type="ECO:0000259" key="10">
    <source>
        <dbReference type="Pfam" id="PF02870"/>
    </source>
</evidence>
<accession>A0ABR7NGG1</accession>
<evidence type="ECO:0000256" key="1">
    <source>
        <dbReference type="ARBA" id="ARBA00001286"/>
    </source>
</evidence>
<keyword evidence="6 8" id="KW-0234">DNA repair</keyword>
<dbReference type="GO" id="GO:0032259">
    <property type="term" value="P:methylation"/>
    <property type="evidence" value="ECO:0007669"/>
    <property type="project" value="UniProtKB-KW"/>
</dbReference>
<dbReference type="PANTHER" id="PTHR10815:SF5">
    <property type="entry name" value="METHYLATED-DNA--PROTEIN-CYSTEINE METHYLTRANSFERASE"/>
    <property type="match status" value="1"/>
</dbReference>
<comment type="miscellaneous">
    <text evidence="8">This enzyme catalyzes only one turnover and therefore is not strictly catalytic. According to one definition, an enzyme is a biocatalyst that acts repeatedly and over many reaction cycles.</text>
</comment>
<dbReference type="SUPFAM" id="SSF46767">
    <property type="entry name" value="Methylated DNA-protein cysteine methyltransferase, C-terminal domain"/>
    <property type="match status" value="1"/>
</dbReference>
<dbReference type="CDD" id="cd06445">
    <property type="entry name" value="ATase"/>
    <property type="match status" value="1"/>
</dbReference>
<dbReference type="EC" id="2.1.1.63" evidence="8"/>
<name>A0ABR7NGG1_9FIRM</name>
<protein>
    <recommendedName>
        <fullName evidence="8">Methylated-DNA--protein-cysteine methyltransferase</fullName>
        <ecNumber evidence="8">2.1.1.63</ecNumber>
    </recommendedName>
    <alternativeName>
        <fullName evidence="8">6-O-methylguanine-DNA methyltransferase</fullName>
        <shortName evidence="8">MGMT</shortName>
    </alternativeName>
    <alternativeName>
        <fullName evidence="8">O-6-methylguanine-DNA-alkyltransferase</fullName>
    </alternativeName>
</protein>
<keyword evidence="4 8" id="KW-0808">Transferase</keyword>
<dbReference type="GO" id="GO:0003908">
    <property type="term" value="F:methylated-DNA-[protein]-cysteine S-methyltransferase activity"/>
    <property type="evidence" value="ECO:0007669"/>
    <property type="project" value="UniProtKB-EC"/>
</dbReference>
<organism evidence="11 12">
    <name type="scientific">Yanshouia hominis</name>
    <dbReference type="NCBI Taxonomy" id="2763673"/>
    <lineage>
        <taxon>Bacteria</taxon>
        <taxon>Bacillati</taxon>
        <taxon>Bacillota</taxon>
        <taxon>Clostridia</taxon>
        <taxon>Eubacteriales</taxon>
        <taxon>Oscillospiraceae</taxon>
        <taxon>Yanshouia</taxon>
    </lineage>
</organism>
<evidence type="ECO:0000313" key="11">
    <source>
        <dbReference type="EMBL" id="MBC8575484.1"/>
    </source>
</evidence>
<dbReference type="Pfam" id="PF01035">
    <property type="entry name" value="DNA_binding_1"/>
    <property type="match status" value="1"/>
</dbReference>
<comment type="function">
    <text evidence="8">Involved in the cellular defense against the biological effects of O6-methylguanine (O6-MeG) and O4-methylthymine (O4-MeT) in DNA. Repairs the methylated nucleobase in DNA by stoichiometrically transferring the methyl group to a cysteine residue in the enzyme. This is a suicide reaction: the enzyme is irreversibly inactivated.</text>
</comment>
<evidence type="ECO:0000313" key="12">
    <source>
        <dbReference type="Proteomes" id="UP000658131"/>
    </source>
</evidence>
<comment type="caution">
    <text evidence="11">The sequence shown here is derived from an EMBL/GenBank/DDBJ whole genome shotgun (WGS) entry which is preliminary data.</text>
</comment>
<evidence type="ECO:0000256" key="8">
    <source>
        <dbReference type="HAMAP-Rule" id="MF_00772"/>
    </source>
</evidence>
<dbReference type="NCBIfam" id="TIGR00589">
    <property type="entry name" value="ogt"/>
    <property type="match status" value="1"/>
</dbReference>
<feature type="domain" description="Methylated-DNA-[protein]-cysteine S-methyltransferase DNA binding" evidence="9">
    <location>
        <begin position="76"/>
        <end position="155"/>
    </location>
</feature>
<dbReference type="SUPFAM" id="SSF53155">
    <property type="entry name" value="Methylated DNA-protein cysteine methyltransferase domain"/>
    <property type="match status" value="1"/>
</dbReference>
<dbReference type="InterPro" id="IPR001497">
    <property type="entry name" value="MethylDNA_cys_MeTrfase_AS"/>
</dbReference>
<dbReference type="PROSITE" id="PS00374">
    <property type="entry name" value="MGMT"/>
    <property type="match status" value="1"/>
</dbReference>
<evidence type="ECO:0000256" key="6">
    <source>
        <dbReference type="ARBA" id="ARBA00023204"/>
    </source>
</evidence>
<dbReference type="InterPro" id="IPR036217">
    <property type="entry name" value="MethylDNA_cys_MeTrfase_DNAb"/>
</dbReference>